<reference evidence="1 2" key="1">
    <citation type="journal article" date="2016" name="Biochim. Biophys. Acta">
        <title>Characterization of red-shifted phycobilisomes isolated from the chlorophyll f-containing cyanobacterium Halomicronema hongdechloris.</title>
        <authorList>
            <person name="Li Y."/>
            <person name="Lin Y."/>
            <person name="Garvey C.J."/>
            <person name="Birch D."/>
            <person name="Corkery R.W."/>
            <person name="Loughlin P.C."/>
            <person name="Scheer H."/>
            <person name="Willows R.D."/>
            <person name="Chen M."/>
        </authorList>
    </citation>
    <scope>NUCLEOTIDE SEQUENCE [LARGE SCALE GENOMIC DNA]</scope>
    <source>
        <strain evidence="1 2">C2206</strain>
    </source>
</reference>
<protein>
    <submittedName>
        <fullName evidence="1">Uncharacterized protein</fullName>
    </submittedName>
</protein>
<dbReference type="Proteomes" id="UP000191901">
    <property type="component" value="Chromosome"/>
</dbReference>
<organism evidence="1 2">
    <name type="scientific">Halomicronema hongdechloris C2206</name>
    <dbReference type="NCBI Taxonomy" id="1641165"/>
    <lineage>
        <taxon>Bacteria</taxon>
        <taxon>Bacillati</taxon>
        <taxon>Cyanobacteriota</taxon>
        <taxon>Cyanophyceae</taxon>
        <taxon>Nodosilineales</taxon>
        <taxon>Nodosilineaceae</taxon>
        <taxon>Halomicronema</taxon>
    </lineage>
</organism>
<dbReference type="OrthoDB" id="517225at2"/>
<accession>A0A1Z3HKZ6</accession>
<sequence length="76" mass="9090">MPYTPAEWTGPPDPCWKLIAGVIELSLDDQILVEMCFAGWKVTQAQEYLQENYSKTRRRELTEEEKKHFIEYLRRI</sequence>
<evidence type="ECO:0000313" key="2">
    <source>
        <dbReference type="Proteomes" id="UP000191901"/>
    </source>
</evidence>
<proteinExistence type="predicted"/>
<name>A0A1Z3HKZ6_9CYAN</name>
<dbReference type="KEGG" id="hhg:XM38_019300"/>
<keyword evidence="2" id="KW-1185">Reference proteome</keyword>
<dbReference type="AlphaFoldDB" id="A0A1Z3HKZ6"/>
<dbReference type="EMBL" id="CP021983">
    <property type="protein sequence ID" value="ASC70981.1"/>
    <property type="molecule type" value="Genomic_DNA"/>
</dbReference>
<gene>
    <name evidence="1" type="ORF">XM38_019300</name>
</gene>
<evidence type="ECO:0000313" key="1">
    <source>
        <dbReference type="EMBL" id="ASC70981.1"/>
    </source>
</evidence>